<organism evidence="1 2">
    <name type="scientific">Glossina pallidipes</name>
    <name type="common">Tsetse fly</name>
    <dbReference type="NCBI Taxonomy" id="7398"/>
    <lineage>
        <taxon>Eukaryota</taxon>
        <taxon>Metazoa</taxon>
        <taxon>Ecdysozoa</taxon>
        <taxon>Arthropoda</taxon>
        <taxon>Hexapoda</taxon>
        <taxon>Insecta</taxon>
        <taxon>Pterygota</taxon>
        <taxon>Neoptera</taxon>
        <taxon>Endopterygota</taxon>
        <taxon>Diptera</taxon>
        <taxon>Brachycera</taxon>
        <taxon>Muscomorpha</taxon>
        <taxon>Hippoboscoidea</taxon>
        <taxon>Glossinidae</taxon>
        <taxon>Glossina</taxon>
    </lineage>
</organism>
<evidence type="ECO:0000313" key="2">
    <source>
        <dbReference type="Proteomes" id="UP000092445"/>
    </source>
</evidence>
<protein>
    <submittedName>
        <fullName evidence="1">Uncharacterized protein</fullName>
    </submittedName>
</protein>
<sequence>MSFTGIGHRYLFSTGKLNQCSFHSPGEDDRIPDSAQQICLESVLDPFDLSSLISFSKDCLVFSSVMRIAVFGGNFSSASWRMRFNLVRNISRSSSALFSVPFNVANSAELFTFSKEELERSACNCRRFVSFCKRSFSISKAESLELIVFTSWEPWDACKRPICISFSLRDFFNLSNSSFSDFKRFSEVPKEAKEAKELRFSVTISERIWSCSSPAAKNGNKQNLVAIKPIFVERKTRKKKLGGTATQTNYAGIDEYAIPAPWLDLRAREITFGNSKDD</sequence>
<accession>A0A1A9Z428</accession>
<reference evidence="1" key="2">
    <citation type="submission" date="2020-05" db="UniProtKB">
        <authorList>
            <consortium name="EnsemblMetazoa"/>
        </authorList>
    </citation>
    <scope>IDENTIFICATION</scope>
    <source>
        <strain evidence="1">IAEA</strain>
    </source>
</reference>
<keyword evidence="2" id="KW-1185">Reference proteome</keyword>
<dbReference type="EnsemblMetazoa" id="GPAI003203-RA">
    <property type="protein sequence ID" value="GPAI003203-PA"/>
    <property type="gene ID" value="GPAI003203"/>
</dbReference>
<dbReference type="VEuPathDB" id="VectorBase:GPAI003203"/>
<evidence type="ECO:0000313" key="1">
    <source>
        <dbReference type="EnsemblMetazoa" id="GPAI003203-PA"/>
    </source>
</evidence>
<name>A0A1A9Z428_GLOPL</name>
<reference evidence="2" key="1">
    <citation type="submission" date="2014-03" db="EMBL/GenBank/DDBJ databases">
        <authorList>
            <person name="Aksoy S."/>
            <person name="Warren W."/>
            <person name="Wilson R.K."/>
        </authorList>
    </citation>
    <scope>NUCLEOTIDE SEQUENCE [LARGE SCALE GENOMIC DNA]</scope>
    <source>
        <strain evidence="2">IAEA</strain>
    </source>
</reference>
<dbReference type="Proteomes" id="UP000092445">
    <property type="component" value="Unassembled WGS sequence"/>
</dbReference>
<dbReference type="AlphaFoldDB" id="A0A1A9Z428"/>
<proteinExistence type="predicted"/>